<evidence type="ECO:0008006" key="3">
    <source>
        <dbReference type="Google" id="ProtNLM"/>
    </source>
</evidence>
<organism evidence="1 2">
    <name type="scientific">Leptospira koniambonensis</name>
    <dbReference type="NCBI Taxonomy" id="2484950"/>
    <lineage>
        <taxon>Bacteria</taxon>
        <taxon>Pseudomonadati</taxon>
        <taxon>Spirochaetota</taxon>
        <taxon>Spirochaetia</taxon>
        <taxon>Leptospirales</taxon>
        <taxon>Leptospiraceae</taxon>
        <taxon>Leptospira</taxon>
    </lineage>
</organism>
<reference evidence="1" key="1">
    <citation type="journal article" date="2019" name="PLoS Negl. Trop. Dis.">
        <title>Revisiting the worldwide diversity of Leptospira species in the environment.</title>
        <authorList>
            <person name="Vincent A.T."/>
            <person name="Schiettekatte O."/>
            <person name="Bourhy P."/>
            <person name="Veyrier F.J."/>
            <person name="Picardeau M."/>
        </authorList>
    </citation>
    <scope>NUCLEOTIDE SEQUENCE [LARGE SCALE GENOMIC DNA]</scope>
    <source>
        <strain evidence="1">201800265</strain>
    </source>
</reference>
<accession>A0A4V6QLV1</accession>
<protein>
    <recommendedName>
        <fullName evidence="3">DUF2185 domain-containing protein</fullName>
    </recommendedName>
</protein>
<proteinExistence type="predicted"/>
<dbReference type="EMBL" id="RQFY01000004">
    <property type="protein sequence ID" value="TGL35569.1"/>
    <property type="molecule type" value="Genomic_DNA"/>
</dbReference>
<dbReference type="Proteomes" id="UP000297871">
    <property type="component" value="Unassembled WGS sequence"/>
</dbReference>
<name>A0A4V6QLV1_9LEPT</name>
<evidence type="ECO:0000313" key="1">
    <source>
        <dbReference type="EMBL" id="TGL35569.1"/>
    </source>
</evidence>
<sequence>MCITTDRILAGRKKILSIWHDEEDGMWQFLDDMELSEEDAEIVSLEEMWQLDPSVGDIADLPLGWMAWRKKVGGNWTREMQ</sequence>
<dbReference type="OrthoDB" id="9793188at2"/>
<dbReference type="AlphaFoldDB" id="A0A4V6QLV1"/>
<keyword evidence="2" id="KW-1185">Reference proteome</keyword>
<comment type="caution">
    <text evidence="1">The sequence shown here is derived from an EMBL/GenBank/DDBJ whole genome shotgun (WGS) entry which is preliminary data.</text>
</comment>
<evidence type="ECO:0000313" key="2">
    <source>
        <dbReference type="Proteomes" id="UP000297871"/>
    </source>
</evidence>
<gene>
    <name evidence="1" type="ORF">EHQ52_13085</name>
</gene>